<evidence type="ECO:0000313" key="1">
    <source>
        <dbReference type="EMBL" id="KMO25040.1"/>
    </source>
</evidence>
<reference evidence="1 2" key="1">
    <citation type="submission" date="2014-11" db="EMBL/GenBank/DDBJ databases">
        <title>Comparative genomics of Methylobacterium species.</title>
        <authorList>
            <person name="Chaudhry V."/>
            <person name="Patil P.B."/>
        </authorList>
    </citation>
    <scope>NUCLEOTIDE SEQUENCE [LARGE SCALE GENOMIC DNA]</scope>
    <source>
        <strain evidence="1 2">SE3.6</strain>
    </source>
</reference>
<sequence>MYPSRTADCVAADTSLKAETIQKIIDRASVPNGLTMIVLAAAYGPEFLVACMGDKVPAWLSTAHREAEAARIDREIEDLKARRASLRA</sequence>
<accession>A0ABR5HEW9</accession>
<dbReference type="Proteomes" id="UP000036471">
    <property type="component" value="Unassembled WGS sequence"/>
</dbReference>
<organism evidence="1 2">
    <name type="scientific">Methylobacterium indicum</name>
    <dbReference type="NCBI Taxonomy" id="1775910"/>
    <lineage>
        <taxon>Bacteria</taxon>
        <taxon>Pseudomonadati</taxon>
        <taxon>Pseudomonadota</taxon>
        <taxon>Alphaproteobacteria</taxon>
        <taxon>Hyphomicrobiales</taxon>
        <taxon>Methylobacteriaceae</taxon>
        <taxon>Methylobacterium</taxon>
    </lineage>
</organism>
<name>A0ABR5HEW9_9HYPH</name>
<keyword evidence="2" id="KW-1185">Reference proteome</keyword>
<evidence type="ECO:0008006" key="3">
    <source>
        <dbReference type="Google" id="ProtNLM"/>
    </source>
</evidence>
<proteinExistence type="predicted"/>
<comment type="caution">
    <text evidence="1">The sequence shown here is derived from an EMBL/GenBank/DDBJ whole genome shotgun (WGS) entry which is preliminary data.</text>
</comment>
<gene>
    <name evidence="1" type="ORF">QR79_09675</name>
</gene>
<dbReference type="EMBL" id="JTHG01000066">
    <property type="protein sequence ID" value="KMO25040.1"/>
    <property type="molecule type" value="Genomic_DNA"/>
</dbReference>
<protein>
    <recommendedName>
        <fullName evidence="3">Transcriptional regulator</fullName>
    </recommendedName>
</protein>
<evidence type="ECO:0000313" key="2">
    <source>
        <dbReference type="Proteomes" id="UP000036471"/>
    </source>
</evidence>